<comment type="caution">
    <text evidence="3">The sequence shown here is derived from an EMBL/GenBank/DDBJ whole genome shotgun (WGS) entry which is preliminary data.</text>
</comment>
<dbReference type="Proteomes" id="UP000807769">
    <property type="component" value="Unassembled WGS sequence"/>
</dbReference>
<organism evidence="3 4">
    <name type="scientific">Suillus subaureus</name>
    <dbReference type="NCBI Taxonomy" id="48587"/>
    <lineage>
        <taxon>Eukaryota</taxon>
        <taxon>Fungi</taxon>
        <taxon>Dikarya</taxon>
        <taxon>Basidiomycota</taxon>
        <taxon>Agaricomycotina</taxon>
        <taxon>Agaricomycetes</taxon>
        <taxon>Agaricomycetidae</taxon>
        <taxon>Boletales</taxon>
        <taxon>Suillineae</taxon>
        <taxon>Suillaceae</taxon>
        <taxon>Suillus</taxon>
    </lineage>
</organism>
<evidence type="ECO:0000259" key="2">
    <source>
        <dbReference type="Pfam" id="PF17667"/>
    </source>
</evidence>
<dbReference type="InterPro" id="IPR011009">
    <property type="entry name" value="Kinase-like_dom_sf"/>
</dbReference>
<dbReference type="OrthoDB" id="5584477at2759"/>
<dbReference type="PANTHER" id="PTHR38248">
    <property type="entry name" value="FUNK1 6"/>
    <property type="match status" value="1"/>
</dbReference>
<proteinExistence type="predicted"/>
<dbReference type="PANTHER" id="PTHR38248:SF2">
    <property type="entry name" value="FUNK1 11"/>
    <property type="match status" value="1"/>
</dbReference>
<dbReference type="InterPro" id="IPR040976">
    <property type="entry name" value="Pkinase_fungal"/>
</dbReference>
<keyword evidence="4" id="KW-1185">Reference proteome</keyword>
<evidence type="ECO:0000313" key="4">
    <source>
        <dbReference type="Proteomes" id="UP000807769"/>
    </source>
</evidence>
<feature type="region of interest" description="Disordered" evidence="1">
    <location>
        <begin position="208"/>
        <end position="228"/>
    </location>
</feature>
<evidence type="ECO:0000256" key="1">
    <source>
        <dbReference type="SAM" id="MobiDB-lite"/>
    </source>
</evidence>
<dbReference type="EMBL" id="JABBWG010000025">
    <property type="protein sequence ID" value="KAG1812776.1"/>
    <property type="molecule type" value="Genomic_DNA"/>
</dbReference>
<sequence length="401" mass="45530">MSKHVDSFLSHCICYLASLGDEDFIIKDHWVLGKREDVILNEIEMLKLMQGVPGIPKLVDYWLIMTSEGEVDVTQSYRKRECQSTKGTSRTHVHLVLKLCARPLHIFQMLKEFVRALRDIVIIQRTAVEEHRILHCNCSLNNAMILDDLDLSKGFLIDWEFAVHIAADNKYPIGGMGTVPFMSRMLLSQVSLLQQQVVADVEQKKLMKANKSKSKSKNAPALKTPKTSSDSLVLPISHVVQGYSDDLESLFFIFTWVCIKFCSPNGMVHQEHMPNSLLNRWTSLDLASCAAFKITFFANPLDEQHLINEFHPYFKPLIPLTKDWCAALKDNMVNPVTFDAILHILNFHLEELSNDEELQSTVTMLKKTATALNGLKCAASLSLPMPKWRKSDNSLETSEQV</sequence>
<dbReference type="AlphaFoldDB" id="A0A9P7E6W5"/>
<accession>A0A9P7E6W5</accession>
<dbReference type="RefSeq" id="XP_041190799.1">
    <property type="nucleotide sequence ID" value="XM_041340501.1"/>
</dbReference>
<dbReference type="SUPFAM" id="SSF56112">
    <property type="entry name" value="Protein kinase-like (PK-like)"/>
    <property type="match status" value="1"/>
</dbReference>
<protein>
    <recommendedName>
        <fullName evidence="2">Fungal-type protein kinase domain-containing protein</fullName>
    </recommendedName>
</protein>
<evidence type="ECO:0000313" key="3">
    <source>
        <dbReference type="EMBL" id="KAG1812776.1"/>
    </source>
</evidence>
<reference evidence="3" key="1">
    <citation type="journal article" date="2020" name="New Phytol.">
        <title>Comparative genomics reveals dynamic genome evolution in host specialist ectomycorrhizal fungi.</title>
        <authorList>
            <person name="Lofgren L.A."/>
            <person name="Nguyen N.H."/>
            <person name="Vilgalys R."/>
            <person name="Ruytinx J."/>
            <person name="Liao H.L."/>
            <person name="Branco S."/>
            <person name="Kuo A."/>
            <person name="LaButti K."/>
            <person name="Lipzen A."/>
            <person name="Andreopoulos W."/>
            <person name="Pangilinan J."/>
            <person name="Riley R."/>
            <person name="Hundley H."/>
            <person name="Na H."/>
            <person name="Barry K."/>
            <person name="Grigoriev I.V."/>
            <person name="Stajich J.E."/>
            <person name="Kennedy P.G."/>
        </authorList>
    </citation>
    <scope>NUCLEOTIDE SEQUENCE</scope>
    <source>
        <strain evidence="3">MN1</strain>
    </source>
</reference>
<gene>
    <name evidence="3" type="ORF">BJ212DRAFT_1482851</name>
</gene>
<feature type="domain" description="Fungal-type protein kinase" evidence="2">
    <location>
        <begin position="13"/>
        <end position="258"/>
    </location>
</feature>
<dbReference type="GeneID" id="64634517"/>
<name>A0A9P7E6W5_9AGAM</name>
<dbReference type="Pfam" id="PF17667">
    <property type="entry name" value="Pkinase_fungal"/>
    <property type="match status" value="1"/>
</dbReference>